<proteinExistence type="predicted"/>
<dbReference type="InterPro" id="IPR008927">
    <property type="entry name" value="6-PGluconate_DH-like_C_sf"/>
</dbReference>
<dbReference type="InterPro" id="IPR018931">
    <property type="entry name" value="DUF2520"/>
</dbReference>
<accession>A0A8J8G800</accession>
<dbReference type="Pfam" id="PF10728">
    <property type="entry name" value="DUF2520"/>
    <property type="match status" value="1"/>
</dbReference>
<feature type="domain" description="Pyrroline-5-carboxylate reductase catalytic N-terminal" evidence="1">
    <location>
        <begin position="2"/>
        <end position="75"/>
    </location>
</feature>
<dbReference type="InterPro" id="IPR037108">
    <property type="entry name" value="TM1727-like_C_sf"/>
</dbReference>
<evidence type="ECO:0000313" key="4">
    <source>
        <dbReference type="Proteomes" id="UP000610746"/>
    </source>
</evidence>
<keyword evidence="4" id="KW-1185">Reference proteome</keyword>
<sequence>MKVVIIGSGNVAYHLANAFVLKGINLIQIFGRNENDLQEIALKTGVPFSTKILDNADLYIIAVNDGALEEVSQLITKKNCIVAHTSGSLPIEILQGEYRKAVIYPLQTFSKSKELEYHKIPFFLEAQNTEDYLFIENLALKISDHVEASSYEKRKYVHLSAVFACNFVNHLFARAKEITDAHDIPFKYLLPLIEETTHKIFQVEPKEAQTGPSVRNDVRITKMQEDLLNGEFLKIYKTMNESIKEMYEL</sequence>
<gene>
    <name evidence="3" type="ORF">HNQ03_000264</name>
</gene>
<name>A0A8J8G800_9FLAO</name>
<dbReference type="InterPro" id="IPR028939">
    <property type="entry name" value="P5C_Rdtase_cat_N"/>
</dbReference>
<protein>
    <submittedName>
        <fullName evidence="3">Putative short-subunit dehydrogenase-like oxidoreductase (DUF2520 family)</fullName>
    </submittedName>
</protein>
<feature type="domain" description="DUF2520" evidence="2">
    <location>
        <begin position="120"/>
        <end position="242"/>
    </location>
</feature>
<reference evidence="3" key="1">
    <citation type="submission" date="2020-05" db="EMBL/GenBank/DDBJ databases">
        <title>Genomic Encyclopedia of Type Strains, Phase IV (KMG-V): Genome sequencing to study the core and pangenomes of soil and plant-associated prokaryotes.</title>
        <authorList>
            <person name="Whitman W."/>
        </authorList>
    </citation>
    <scope>NUCLEOTIDE SEQUENCE</scope>
    <source>
        <strain evidence="3">16F</strain>
    </source>
</reference>
<dbReference type="InterPro" id="IPR036291">
    <property type="entry name" value="NAD(P)-bd_dom_sf"/>
</dbReference>
<dbReference type="PANTHER" id="PTHR40459">
    <property type="entry name" value="CONSERVED HYPOTHETICAL ALANINE AND LEUCINE RICH PROTEIN"/>
    <property type="match status" value="1"/>
</dbReference>
<organism evidence="3 4">
    <name type="scientific">Frigoriflavimonas asaccharolytica</name>
    <dbReference type="NCBI Taxonomy" id="2735899"/>
    <lineage>
        <taxon>Bacteria</taxon>
        <taxon>Pseudomonadati</taxon>
        <taxon>Bacteroidota</taxon>
        <taxon>Flavobacteriia</taxon>
        <taxon>Flavobacteriales</taxon>
        <taxon>Weeksellaceae</taxon>
        <taxon>Frigoriflavimonas</taxon>
    </lineage>
</organism>
<dbReference type="RefSeq" id="WP_173777824.1">
    <property type="nucleotide sequence ID" value="NZ_JABSNO010000001.1"/>
</dbReference>
<dbReference type="SUPFAM" id="SSF48179">
    <property type="entry name" value="6-phosphogluconate dehydrogenase C-terminal domain-like"/>
    <property type="match status" value="1"/>
</dbReference>
<dbReference type="Gene3D" id="3.40.50.720">
    <property type="entry name" value="NAD(P)-binding Rossmann-like Domain"/>
    <property type="match status" value="1"/>
</dbReference>
<dbReference type="EMBL" id="JABSNO010000001">
    <property type="protein sequence ID" value="NRS91199.1"/>
    <property type="molecule type" value="Genomic_DNA"/>
</dbReference>
<evidence type="ECO:0000259" key="2">
    <source>
        <dbReference type="Pfam" id="PF10728"/>
    </source>
</evidence>
<comment type="caution">
    <text evidence="3">The sequence shown here is derived from an EMBL/GenBank/DDBJ whole genome shotgun (WGS) entry which is preliminary data.</text>
</comment>
<evidence type="ECO:0000259" key="1">
    <source>
        <dbReference type="Pfam" id="PF03807"/>
    </source>
</evidence>
<dbReference type="Pfam" id="PF03807">
    <property type="entry name" value="F420_oxidored"/>
    <property type="match status" value="1"/>
</dbReference>
<evidence type="ECO:0000313" key="3">
    <source>
        <dbReference type="EMBL" id="NRS91199.1"/>
    </source>
</evidence>
<dbReference type="Proteomes" id="UP000610746">
    <property type="component" value="Unassembled WGS sequence"/>
</dbReference>
<dbReference type="PANTHER" id="PTHR40459:SF1">
    <property type="entry name" value="CONSERVED HYPOTHETICAL ALANINE AND LEUCINE RICH PROTEIN"/>
    <property type="match status" value="1"/>
</dbReference>
<dbReference type="SUPFAM" id="SSF51735">
    <property type="entry name" value="NAD(P)-binding Rossmann-fold domains"/>
    <property type="match status" value="1"/>
</dbReference>
<dbReference type="AlphaFoldDB" id="A0A8J8G800"/>
<dbReference type="Gene3D" id="1.10.1040.20">
    <property type="entry name" value="ProC-like, C-terminal domain"/>
    <property type="match status" value="1"/>
</dbReference>